<proteinExistence type="inferred from homology"/>
<feature type="transmembrane region" description="Helical" evidence="8">
    <location>
        <begin position="149"/>
        <end position="168"/>
    </location>
</feature>
<keyword evidence="11" id="KW-1185">Reference proteome</keyword>
<gene>
    <name evidence="10" type="ORF">FOMPIDRAFT_1026758</name>
</gene>
<organism evidence="10 11">
    <name type="scientific">Fomitopsis schrenkii</name>
    <name type="common">Brown rot fungus</name>
    <dbReference type="NCBI Taxonomy" id="2126942"/>
    <lineage>
        <taxon>Eukaryota</taxon>
        <taxon>Fungi</taxon>
        <taxon>Dikarya</taxon>
        <taxon>Basidiomycota</taxon>
        <taxon>Agaricomycotina</taxon>
        <taxon>Agaricomycetes</taxon>
        <taxon>Polyporales</taxon>
        <taxon>Fomitopsis</taxon>
    </lineage>
</organism>
<dbReference type="OrthoDB" id="288203at2759"/>
<feature type="transmembrane region" description="Helical" evidence="8">
    <location>
        <begin position="261"/>
        <end position="285"/>
    </location>
</feature>
<comment type="function">
    <text evidence="7">High affinity uptake of sulfate into the cell.</text>
</comment>
<dbReference type="Proteomes" id="UP000015241">
    <property type="component" value="Unassembled WGS sequence"/>
</dbReference>
<evidence type="ECO:0000256" key="5">
    <source>
        <dbReference type="ARBA" id="ARBA00022989"/>
    </source>
</evidence>
<feature type="transmembrane region" description="Helical" evidence="8">
    <location>
        <begin position="471"/>
        <end position="488"/>
    </location>
</feature>
<dbReference type="FunFam" id="3.30.750.24:FF:000046">
    <property type="entry name" value="Solute carrier family 26 (Sodium-independent sulfate anion transporter), member 11"/>
    <property type="match status" value="1"/>
</dbReference>
<reference evidence="10 11" key="1">
    <citation type="journal article" date="2012" name="Science">
        <title>The Paleozoic origin of enzymatic lignin decomposition reconstructed from 31 fungal genomes.</title>
        <authorList>
            <person name="Floudas D."/>
            <person name="Binder M."/>
            <person name="Riley R."/>
            <person name="Barry K."/>
            <person name="Blanchette R.A."/>
            <person name="Henrissat B."/>
            <person name="Martinez A.T."/>
            <person name="Otillar R."/>
            <person name="Spatafora J.W."/>
            <person name="Yadav J.S."/>
            <person name="Aerts A."/>
            <person name="Benoit I."/>
            <person name="Boyd A."/>
            <person name="Carlson A."/>
            <person name="Copeland A."/>
            <person name="Coutinho P.M."/>
            <person name="de Vries R.P."/>
            <person name="Ferreira P."/>
            <person name="Findley K."/>
            <person name="Foster B."/>
            <person name="Gaskell J."/>
            <person name="Glotzer D."/>
            <person name="Gorecki P."/>
            <person name="Heitman J."/>
            <person name="Hesse C."/>
            <person name="Hori C."/>
            <person name="Igarashi K."/>
            <person name="Jurgens J.A."/>
            <person name="Kallen N."/>
            <person name="Kersten P."/>
            <person name="Kohler A."/>
            <person name="Kuees U."/>
            <person name="Kumar T.K.A."/>
            <person name="Kuo A."/>
            <person name="LaButti K."/>
            <person name="Larrondo L.F."/>
            <person name="Lindquist E."/>
            <person name="Ling A."/>
            <person name="Lombard V."/>
            <person name="Lucas S."/>
            <person name="Lundell T."/>
            <person name="Martin R."/>
            <person name="McLaughlin D.J."/>
            <person name="Morgenstern I."/>
            <person name="Morin E."/>
            <person name="Murat C."/>
            <person name="Nagy L.G."/>
            <person name="Nolan M."/>
            <person name="Ohm R.A."/>
            <person name="Patyshakuliyeva A."/>
            <person name="Rokas A."/>
            <person name="Ruiz-Duenas F.J."/>
            <person name="Sabat G."/>
            <person name="Salamov A."/>
            <person name="Samejima M."/>
            <person name="Schmutz J."/>
            <person name="Slot J.C."/>
            <person name="St John F."/>
            <person name="Stenlid J."/>
            <person name="Sun H."/>
            <person name="Sun S."/>
            <person name="Syed K."/>
            <person name="Tsang A."/>
            <person name="Wiebenga A."/>
            <person name="Young D."/>
            <person name="Pisabarro A."/>
            <person name="Eastwood D.C."/>
            <person name="Martin F."/>
            <person name="Cullen D."/>
            <person name="Grigoriev I.V."/>
            <person name="Hibbett D.S."/>
        </authorList>
    </citation>
    <scope>NUCLEOTIDE SEQUENCE</scope>
    <source>
        <strain evidence="11">FP-58527</strain>
    </source>
</reference>
<keyword evidence="6 8" id="KW-0472">Membrane</keyword>
<feature type="transmembrane region" description="Helical" evidence="8">
    <location>
        <begin position="448"/>
        <end position="465"/>
    </location>
</feature>
<dbReference type="HOGENOM" id="CLU_003182_8_0_1"/>
<feature type="transmembrane region" description="Helical" evidence="8">
    <location>
        <begin position="359"/>
        <end position="378"/>
    </location>
</feature>
<dbReference type="GO" id="GO:0008271">
    <property type="term" value="F:secondary active sulfate transmembrane transporter activity"/>
    <property type="evidence" value="ECO:0007669"/>
    <property type="project" value="InterPro"/>
</dbReference>
<keyword evidence="3" id="KW-0813">Transport</keyword>
<dbReference type="SUPFAM" id="SSF52091">
    <property type="entry name" value="SpoIIaa-like"/>
    <property type="match status" value="1"/>
</dbReference>
<evidence type="ECO:0000256" key="6">
    <source>
        <dbReference type="ARBA" id="ARBA00023136"/>
    </source>
</evidence>
<dbReference type="PANTHER" id="PTHR11814">
    <property type="entry name" value="SULFATE TRANSPORTER"/>
    <property type="match status" value="1"/>
</dbReference>
<dbReference type="eggNOG" id="KOG0236">
    <property type="taxonomic scope" value="Eukaryota"/>
</dbReference>
<comment type="subcellular location">
    <subcellularLocation>
        <location evidence="1">Membrane</location>
        <topology evidence="1">Multi-pass membrane protein</topology>
    </subcellularLocation>
</comment>
<keyword evidence="5 8" id="KW-1133">Transmembrane helix</keyword>
<dbReference type="STRING" id="743788.S8EL74"/>
<dbReference type="InterPro" id="IPR036513">
    <property type="entry name" value="STAS_dom_sf"/>
</dbReference>
<dbReference type="CDD" id="cd07042">
    <property type="entry name" value="STAS_SulP_like_sulfate_transporter"/>
    <property type="match status" value="1"/>
</dbReference>
<dbReference type="Pfam" id="PF00916">
    <property type="entry name" value="Sulfate_transp"/>
    <property type="match status" value="1"/>
</dbReference>
<evidence type="ECO:0000256" key="7">
    <source>
        <dbReference type="ARBA" id="ARBA00054315"/>
    </source>
</evidence>
<dbReference type="GO" id="GO:1902434">
    <property type="term" value="P:sulfate import across plasma membrane"/>
    <property type="evidence" value="ECO:0007669"/>
    <property type="project" value="UniProtKB-ARBA"/>
</dbReference>
<dbReference type="GO" id="GO:0016020">
    <property type="term" value="C:membrane"/>
    <property type="evidence" value="ECO:0007669"/>
    <property type="project" value="UniProtKB-SubCell"/>
</dbReference>
<feature type="transmembrane region" description="Helical" evidence="8">
    <location>
        <begin position="231"/>
        <end position="249"/>
    </location>
</feature>
<evidence type="ECO:0000259" key="9">
    <source>
        <dbReference type="PROSITE" id="PS50801"/>
    </source>
</evidence>
<evidence type="ECO:0000256" key="1">
    <source>
        <dbReference type="ARBA" id="ARBA00004141"/>
    </source>
</evidence>
<dbReference type="Gene3D" id="3.30.750.24">
    <property type="entry name" value="STAS domain"/>
    <property type="match status" value="1"/>
</dbReference>
<dbReference type="InParanoid" id="S8EL74"/>
<dbReference type="PROSITE" id="PS50801">
    <property type="entry name" value="STAS"/>
    <property type="match status" value="1"/>
</dbReference>
<dbReference type="InterPro" id="IPR018045">
    <property type="entry name" value="S04_transporter_CS"/>
</dbReference>
<dbReference type="PROSITE" id="PS01130">
    <property type="entry name" value="SLC26A"/>
    <property type="match status" value="1"/>
</dbReference>
<comment type="similarity">
    <text evidence="2">Belongs to the SLC26A/SulP transporter (TC 2.A.53) family.</text>
</comment>
<evidence type="ECO:0000313" key="10">
    <source>
        <dbReference type="EMBL" id="EPT05867.1"/>
    </source>
</evidence>
<evidence type="ECO:0000256" key="4">
    <source>
        <dbReference type="ARBA" id="ARBA00022692"/>
    </source>
</evidence>
<feature type="transmembrane region" description="Helical" evidence="8">
    <location>
        <begin position="63"/>
        <end position="85"/>
    </location>
</feature>
<feature type="transmembrane region" description="Helical" evidence="8">
    <location>
        <begin position="120"/>
        <end position="137"/>
    </location>
</feature>
<dbReference type="NCBIfam" id="TIGR00815">
    <property type="entry name" value="sulP"/>
    <property type="match status" value="1"/>
</dbReference>
<evidence type="ECO:0000256" key="8">
    <source>
        <dbReference type="SAM" id="Phobius"/>
    </source>
</evidence>
<evidence type="ECO:0000313" key="11">
    <source>
        <dbReference type="Proteomes" id="UP000015241"/>
    </source>
</evidence>
<accession>S8EL74</accession>
<dbReference type="InterPro" id="IPR011547">
    <property type="entry name" value="SLC26A/SulP_dom"/>
</dbReference>
<evidence type="ECO:0000256" key="3">
    <source>
        <dbReference type="ARBA" id="ARBA00022448"/>
    </source>
</evidence>
<protein>
    <recommendedName>
        <fullName evidence="9">STAS domain-containing protein</fullName>
    </recommendedName>
</protein>
<dbReference type="AlphaFoldDB" id="S8EL74"/>
<dbReference type="Pfam" id="PF01740">
    <property type="entry name" value="STAS"/>
    <property type="match status" value="1"/>
</dbReference>
<keyword evidence="4 8" id="KW-0812">Transmembrane</keyword>
<feature type="transmembrane region" description="Helical" evidence="8">
    <location>
        <begin position="97"/>
        <end position="113"/>
    </location>
</feature>
<sequence length="769" mass="84689">MFPEAKNVAENAVKRVVGHPKDPVPVVTVDHWVRNLSQHPKRDAIDYFKSLFPIIGWISRYNLGWLTGDLIAGLTVGIVAVPQSMSYAQLATLPAEYGLYSTFVGTLVYSLFATSKDVSIGPVAVMSLTVSQIIAYVDKHHPNVWEGPQIATTVAFICGFIVLGLGILRLGWIVEFIPAPAVSGYMTGSAINIVAGQVPGLMGLSGFDTRAATYKVIIESLKHLPKTKLDAAFGITGLVCLYLIRWTSLYLTKRYPRRQRWFFFMSVFRNAFVIIILTIASWLYCRHRETRAGKYPIKILGTVPRGFQHMGPPKIEKELVVALASELPVATIILVLEHIAISRSFGRVNGYKINPNQELIAIGVTNTIGTLFGAYPATGSFSRSALNSKSGVRTPASGIVKSLVVLVALYGLTPAFYWIPSAGLSAVIIHAVADLVASPRQVYHYWRVSPLEFIIWFAAVLVTVFSTIEDGIYTAIASSFALLLVRIARPRGYFMGKVQLRSSKSPDAESREVFVPLNPKPSLLNAGVKVAPPAPGVVVYRFEESFVYPNSAVLNTAIVDYVKENMRRGRDISAIKLSDRQWNDPGPRNGHDENAENLKRPTLHAIVFDFSGVSQIDTTAVQALIDTRTEVERWADRPVEFHFATILSPWVRRALVAGGFGTGTPLSNVPREIAAVVPYRGGVEAPARVDKAEDEESKIPDVVEEERQFQEEPSPLDLEDTPFFHFDLVSAVRAAEAGLRAQPAVTLRSSTSTLCTKQKMQEEIEERPV</sequence>
<dbReference type="EMBL" id="KE504122">
    <property type="protein sequence ID" value="EPT05867.1"/>
    <property type="molecule type" value="Genomic_DNA"/>
</dbReference>
<dbReference type="InterPro" id="IPR001902">
    <property type="entry name" value="SLC26A/SulP_fam"/>
</dbReference>
<name>S8EL74_FOMSC</name>
<feature type="domain" description="STAS" evidence="9">
    <location>
        <begin position="535"/>
        <end position="660"/>
    </location>
</feature>
<evidence type="ECO:0000256" key="2">
    <source>
        <dbReference type="ARBA" id="ARBA00008692"/>
    </source>
</evidence>
<dbReference type="FunCoup" id="S8EL74">
    <property type="interactions" value="29"/>
</dbReference>
<dbReference type="InterPro" id="IPR002645">
    <property type="entry name" value="STAS_dom"/>
</dbReference>